<dbReference type="PANTHER" id="PTHR42953">
    <property type="entry name" value="HIGH-AFFINITY ZINC UPTAKE SYSTEM PROTEIN ZNUA-RELATED"/>
    <property type="match status" value="1"/>
</dbReference>
<keyword evidence="10" id="KW-1185">Reference proteome</keyword>
<dbReference type="SUPFAM" id="SSF53807">
    <property type="entry name" value="Helical backbone' metal receptor"/>
    <property type="match status" value="1"/>
</dbReference>
<protein>
    <submittedName>
        <fullName evidence="9">Metal ABC transporter substrate-binding protein</fullName>
    </submittedName>
</protein>
<evidence type="ECO:0000256" key="4">
    <source>
        <dbReference type="ARBA" id="ARBA00022723"/>
    </source>
</evidence>
<evidence type="ECO:0000256" key="2">
    <source>
        <dbReference type="ARBA" id="ARBA00011028"/>
    </source>
</evidence>
<dbReference type="GO" id="GO:0030313">
    <property type="term" value="C:cell envelope"/>
    <property type="evidence" value="ECO:0007669"/>
    <property type="project" value="UniProtKB-SubCell"/>
</dbReference>
<dbReference type="InterPro" id="IPR050492">
    <property type="entry name" value="Bact_metal-bind_prot9"/>
</dbReference>
<dbReference type="Pfam" id="PF01297">
    <property type="entry name" value="ZnuA"/>
    <property type="match status" value="1"/>
</dbReference>
<feature type="chain" id="PRO_5030693760" evidence="8">
    <location>
        <begin position="20"/>
        <end position="304"/>
    </location>
</feature>
<dbReference type="EMBL" id="WJXO01000001">
    <property type="protein sequence ID" value="MRN38665.1"/>
    <property type="molecule type" value="Genomic_DNA"/>
</dbReference>
<dbReference type="RefSeq" id="WP_095503216.1">
    <property type="nucleotide sequence ID" value="NZ_WJXO01000001.1"/>
</dbReference>
<evidence type="ECO:0000256" key="7">
    <source>
        <dbReference type="SAM" id="MobiDB-lite"/>
    </source>
</evidence>
<feature type="compositionally biased region" description="Basic and acidic residues" evidence="7">
    <location>
        <begin position="120"/>
        <end position="134"/>
    </location>
</feature>
<comment type="similarity">
    <text evidence="2 6">Belongs to the bacterial solute-binding protein 9 family.</text>
</comment>
<sequence length="304" mass="33017">MKQWKLGVIAALLSGAAYAVPLPVVTSFSILGDVAKQVGGERVAVTNLVGPNQDSHAYHMTSGDVKKIRAAKLVLLNGLGLEGADVRRAVQQSKVPFAEATKGIQPLKAPEGGHHHHHHGEGEGHHHHDHGEFDPHVWTDPVLMVTYAKNVSDALVKADPAGKAYYEQRLTAYQNQLKKLHSDTQAAFNSVPVGKRKVLTGHDAFAYMGKRYNINFIAPQGVSSAAEPSAKAVASIIRQIKREGIKAVFTENIKDTRMIDRIAKETGVKVSGQLYSDALGNAPANTYVGMYRYNVKIMTDAMKK</sequence>
<dbReference type="PRINTS" id="PR00691">
    <property type="entry name" value="ADHESINB"/>
</dbReference>
<dbReference type="Gene3D" id="3.40.50.1980">
    <property type="entry name" value="Nitrogenase molybdenum iron protein domain"/>
    <property type="match status" value="2"/>
</dbReference>
<dbReference type="AlphaFoldDB" id="A0A7X2GZA4"/>
<dbReference type="GO" id="GO:0030001">
    <property type="term" value="P:metal ion transport"/>
    <property type="evidence" value="ECO:0007669"/>
    <property type="project" value="InterPro"/>
</dbReference>
<dbReference type="InterPro" id="IPR006128">
    <property type="entry name" value="Lipoprotein_PsaA-like"/>
</dbReference>
<gene>
    <name evidence="9" type="ORF">GJU80_09290</name>
</gene>
<feature type="region of interest" description="Disordered" evidence="7">
    <location>
        <begin position="106"/>
        <end position="134"/>
    </location>
</feature>
<dbReference type="GO" id="GO:0007155">
    <property type="term" value="P:cell adhesion"/>
    <property type="evidence" value="ECO:0007669"/>
    <property type="project" value="InterPro"/>
</dbReference>
<evidence type="ECO:0000313" key="10">
    <source>
        <dbReference type="Proteomes" id="UP000486297"/>
    </source>
</evidence>
<dbReference type="PRINTS" id="PR00690">
    <property type="entry name" value="ADHESNFAMILY"/>
</dbReference>
<evidence type="ECO:0000256" key="3">
    <source>
        <dbReference type="ARBA" id="ARBA00022448"/>
    </source>
</evidence>
<dbReference type="GO" id="GO:0046872">
    <property type="term" value="F:metal ion binding"/>
    <property type="evidence" value="ECO:0007669"/>
    <property type="project" value="UniProtKB-KW"/>
</dbReference>
<evidence type="ECO:0000256" key="6">
    <source>
        <dbReference type="RuleBase" id="RU003512"/>
    </source>
</evidence>
<reference evidence="9" key="1">
    <citation type="journal article" name="Emerg. Infect. Dis.">
        <title>Two cases of a newly characterized neisseria species.</title>
        <authorList>
            <person name="Mustapha M."/>
            <person name="Lemos A.P.S."/>
            <person name="Harrison L.H."/>
            <person name="Vantyne D."/>
            <person name="Sacchi C.T."/>
        </authorList>
    </citation>
    <scope>NUCLEOTIDE SEQUENCE</scope>
    <source>
        <strain evidence="9">N.95.16</strain>
    </source>
</reference>
<feature type="signal peptide" evidence="8">
    <location>
        <begin position="1"/>
        <end position="19"/>
    </location>
</feature>
<dbReference type="InterPro" id="IPR006129">
    <property type="entry name" value="AdhesinB"/>
</dbReference>
<proteinExistence type="inferred from homology"/>
<comment type="caution">
    <text evidence="9">The sequence shown here is derived from an EMBL/GenBank/DDBJ whole genome shotgun (WGS) entry which is preliminary data.</text>
</comment>
<evidence type="ECO:0000256" key="5">
    <source>
        <dbReference type="ARBA" id="ARBA00022729"/>
    </source>
</evidence>
<keyword evidence="4" id="KW-0479">Metal-binding</keyword>
<evidence type="ECO:0000313" key="9">
    <source>
        <dbReference type="EMBL" id="MRN38665.1"/>
    </source>
</evidence>
<keyword evidence="5 8" id="KW-0732">Signal</keyword>
<accession>A0A7X2GZA4</accession>
<dbReference type="PANTHER" id="PTHR42953:SF1">
    <property type="entry name" value="METAL-BINDING PROTEIN HI_0362-RELATED"/>
    <property type="match status" value="1"/>
</dbReference>
<organism evidence="9 10">
    <name type="scientific">Neisseria brasiliensis</name>
    <dbReference type="NCBI Taxonomy" id="2666100"/>
    <lineage>
        <taxon>Bacteria</taxon>
        <taxon>Pseudomonadati</taxon>
        <taxon>Pseudomonadota</taxon>
        <taxon>Betaproteobacteria</taxon>
        <taxon>Neisseriales</taxon>
        <taxon>Neisseriaceae</taxon>
        <taxon>Neisseria</taxon>
    </lineage>
</organism>
<evidence type="ECO:0000256" key="8">
    <source>
        <dbReference type="SAM" id="SignalP"/>
    </source>
</evidence>
<evidence type="ECO:0000256" key="1">
    <source>
        <dbReference type="ARBA" id="ARBA00004196"/>
    </source>
</evidence>
<name>A0A7X2GZA4_9NEIS</name>
<keyword evidence="3 6" id="KW-0813">Transport</keyword>
<dbReference type="Proteomes" id="UP000486297">
    <property type="component" value="Unassembled WGS sequence"/>
</dbReference>
<comment type="subcellular location">
    <subcellularLocation>
        <location evidence="1">Cell envelope</location>
    </subcellularLocation>
</comment>
<dbReference type="InterPro" id="IPR006127">
    <property type="entry name" value="ZnuA-like"/>
</dbReference>